<dbReference type="KEGG" id="vg:65128412"/>
<protein>
    <submittedName>
        <fullName evidence="1">Uncharacterized protein</fullName>
    </submittedName>
</protein>
<dbReference type="GeneID" id="65128412"/>
<evidence type="ECO:0000313" key="2">
    <source>
        <dbReference type="Proteomes" id="UP000516645"/>
    </source>
</evidence>
<sequence>MTTPKRYRKKPVEIEAMQWDGTAELFAELQQWGGVDTFFMERITDSTSPPRWYDRLCVQTLEGPLSATEGDWIIRGVKGEFYPCKSDIFEATYERVASDERTDPVSEVRGDEAP</sequence>
<name>A0A7L7SIX2_9CAUD</name>
<accession>A0A7L7SIX2</accession>
<gene>
    <name evidence="1" type="primary">82</name>
    <name evidence="1" type="ORF">SEA_CLOWN_82</name>
</gene>
<reference evidence="1 2" key="1">
    <citation type="submission" date="2020-07" db="EMBL/GenBank/DDBJ databases">
        <authorList>
            <person name="Bortz R.L."/>
            <person name="Bai C."/>
            <person name="Brody A."/>
            <person name="Douse D."/>
            <person name="Feder N.M."/>
            <person name="Fischer E."/>
            <person name="Kim I."/>
            <person name="Kornbau S."/>
            <person name="Malek C.E."/>
            <person name="Menendez J.A."/>
            <person name="Moore R.J."/>
            <person name="Pinkovsky V.I."/>
            <person name="Raghavan D."/>
            <person name="Reznik A.S."/>
            <person name="Sciarra A.R."/>
            <person name="Starinsky S.F."/>
            <person name="Vaughan O."/>
            <person name="Walker S.E."/>
            <person name="Wiemann J."/>
            <person name="Butela K.A."/>
            <person name="Garlena R.A."/>
            <person name="Russell D.A."/>
            <person name="Pope W.H."/>
            <person name="Jacobs-Sera D."/>
            <person name="Hatfull G.F."/>
        </authorList>
    </citation>
    <scope>NUCLEOTIDE SEQUENCE [LARGE SCALE GENOMIC DNA]</scope>
</reference>
<proteinExistence type="predicted"/>
<dbReference type="Proteomes" id="UP000516645">
    <property type="component" value="Segment"/>
</dbReference>
<organism evidence="1 2">
    <name type="scientific">Gordonia phage Clown</name>
    <dbReference type="NCBI Taxonomy" id="2759393"/>
    <lineage>
        <taxon>Viruses</taxon>
        <taxon>Duplodnaviria</taxon>
        <taxon>Heunggongvirae</taxon>
        <taxon>Uroviricota</taxon>
        <taxon>Caudoviricetes</taxon>
        <taxon>Stackebrandtviridae</taxon>
        <taxon>Frickvirinae</taxon>
        <taxon>Clownvirus</taxon>
        <taxon>Clownvirus clown</taxon>
    </lineage>
</organism>
<evidence type="ECO:0000313" key="1">
    <source>
        <dbReference type="EMBL" id="QOC56080.1"/>
    </source>
</evidence>
<dbReference type="EMBL" id="MT771343">
    <property type="protein sequence ID" value="QOC56080.1"/>
    <property type="molecule type" value="Genomic_DNA"/>
</dbReference>
<keyword evidence="2" id="KW-1185">Reference proteome</keyword>
<dbReference type="RefSeq" id="YP_010110122.1">
    <property type="nucleotide sequence ID" value="NC_055867.1"/>
</dbReference>